<evidence type="ECO:0000256" key="1">
    <source>
        <dbReference type="ARBA" id="ARBA00005382"/>
    </source>
</evidence>
<evidence type="ECO:0000256" key="4">
    <source>
        <dbReference type="RuleBase" id="RU361188"/>
    </source>
</evidence>
<accession>A0A5C6VF79</accession>
<evidence type="ECO:0000256" key="3">
    <source>
        <dbReference type="ARBA" id="ARBA00022801"/>
    </source>
</evidence>
<sequence>MKGEVTIRIVKIFIPITILEVIAALLMFLDSEGESEGERERETIDIWLTTADQQHLLTKQGSVVFEDNNGSNLPIIQVDPTVHFQTMEGFGAAITGSSAYLINHKMDNDQRDTLMKNLFTDEGINMSFIRHTIGASDFSVDESGNPESYTYNDINTDTDYELNQFTVEKEH</sequence>
<keyword evidence="8" id="KW-1185">Reference proteome</keyword>
<evidence type="ECO:0000313" key="8">
    <source>
        <dbReference type="Proteomes" id="UP000321363"/>
    </source>
</evidence>
<gene>
    <name evidence="7" type="ORF">FS935_21430</name>
</gene>
<dbReference type="InterPro" id="IPR017853">
    <property type="entry name" value="GH"/>
</dbReference>
<comment type="similarity">
    <text evidence="1 4">Belongs to the glycosyl hydrolase 30 family.</text>
</comment>
<reference evidence="7 8" key="1">
    <citation type="journal article" date="2005" name="Int. J. Syst. Evol. Microbiol.">
        <title>Bacillus litoralis sp. nov., isolated from a tidal flat of the Yellow Sea in Korea.</title>
        <authorList>
            <person name="Yoon J.H."/>
            <person name="Oh T.K."/>
        </authorList>
    </citation>
    <scope>NUCLEOTIDE SEQUENCE [LARGE SCALE GENOMIC DNA]</scope>
    <source>
        <strain evidence="7 8">SW-211</strain>
    </source>
</reference>
<evidence type="ECO:0000313" key="7">
    <source>
        <dbReference type="EMBL" id="TXC81908.1"/>
    </source>
</evidence>
<keyword evidence="3 4" id="KW-0378">Hydrolase</keyword>
<dbReference type="Proteomes" id="UP000321363">
    <property type="component" value="Unassembled WGS sequence"/>
</dbReference>
<feature type="domain" description="Glycosyl hydrolase family 30 TIM-barrel" evidence="6">
    <location>
        <begin position="88"/>
        <end position="170"/>
    </location>
</feature>
<dbReference type="GO" id="GO:0004348">
    <property type="term" value="F:glucosylceramidase activity"/>
    <property type="evidence" value="ECO:0007669"/>
    <property type="project" value="InterPro"/>
</dbReference>
<organism evidence="7 8">
    <name type="scientific">Metabacillus litoralis</name>
    <dbReference type="NCBI Taxonomy" id="152268"/>
    <lineage>
        <taxon>Bacteria</taxon>
        <taxon>Bacillati</taxon>
        <taxon>Bacillota</taxon>
        <taxon>Bacilli</taxon>
        <taxon>Bacillales</taxon>
        <taxon>Bacillaceae</taxon>
        <taxon>Metabacillus</taxon>
    </lineage>
</organism>
<dbReference type="PRINTS" id="PR00843">
    <property type="entry name" value="GLHYDRLASE30"/>
</dbReference>
<proteinExistence type="inferred from homology"/>
<comment type="caution">
    <text evidence="7">The sequence shown here is derived from an EMBL/GenBank/DDBJ whole genome shotgun (WGS) entry which is preliminary data.</text>
</comment>
<dbReference type="SUPFAM" id="SSF51445">
    <property type="entry name" value="(Trans)glycosidases"/>
    <property type="match status" value="1"/>
</dbReference>
<dbReference type="RefSeq" id="WP_146950685.1">
    <property type="nucleotide sequence ID" value="NZ_VOQF01000022.1"/>
</dbReference>
<keyword evidence="5" id="KW-0812">Transmembrane</keyword>
<dbReference type="InterPro" id="IPR033453">
    <property type="entry name" value="Glyco_hydro_30_TIM-barrel"/>
</dbReference>
<dbReference type="AlphaFoldDB" id="A0A5C6VF79"/>
<name>A0A5C6VF79_9BACI</name>
<dbReference type="OrthoDB" id="9806701at2"/>
<keyword evidence="2" id="KW-0732">Signal</keyword>
<protein>
    <recommendedName>
        <fullName evidence="6">Glycosyl hydrolase family 30 TIM-barrel domain-containing protein</fullName>
    </recommendedName>
</protein>
<keyword evidence="4" id="KW-0326">Glycosidase</keyword>
<dbReference type="Pfam" id="PF02055">
    <property type="entry name" value="Glyco_hydro_30"/>
    <property type="match status" value="1"/>
</dbReference>
<dbReference type="InterPro" id="IPR001139">
    <property type="entry name" value="Glyco_hydro_30"/>
</dbReference>
<dbReference type="EMBL" id="VOQF01000022">
    <property type="protein sequence ID" value="TXC81908.1"/>
    <property type="molecule type" value="Genomic_DNA"/>
</dbReference>
<keyword evidence="5" id="KW-1133">Transmembrane helix</keyword>
<evidence type="ECO:0000256" key="2">
    <source>
        <dbReference type="ARBA" id="ARBA00022729"/>
    </source>
</evidence>
<dbReference type="GO" id="GO:0006680">
    <property type="term" value="P:glucosylceramide catabolic process"/>
    <property type="evidence" value="ECO:0007669"/>
    <property type="project" value="TreeGrafter"/>
</dbReference>
<evidence type="ECO:0000256" key="5">
    <source>
        <dbReference type="SAM" id="Phobius"/>
    </source>
</evidence>
<dbReference type="GO" id="GO:0016020">
    <property type="term" value="C:membrane"/>
    <property type="evidence" value="ECO:0007669"/>
    <property type="project" value="GOC"/>
</dbReference>
<evidence type="ECO:0000259" key="6">
    <source>
        <dbReference type="Pfam" id="PF02055"/>
    </source>
</evidence>
<dbReference type="Gene3D" id="3.20.20.80">
    <property type="entry name" value="Glycosidases"/>
    <property type="match status" value="1"/>
</dbReference>
<feature type="transmembrane region" description="Helical" evidence="5">
    <location>
        <begin position="12"/>
        <end position="29"/>
    </location>
</feature>
<dbReference type="PANTHER" id="PTHR11069:SF23">
    <property type="entry name" value="LYSOSOMAL ACID GLUCOSYLCERAMIDASE"/>
    <property type="match status" value="1"/>
</dbReference>
<keyword evidence="5" id="KW-0472">Membrane</keyword>
<dbReference type="PANTHER" id="PTHR11069">
    <property type="entry name" value="GLUCOSYLCERAMIDASE"/>
    <property type="match status" value="1"/>
</dbReference>